<keyword evidence="2" id="KW-1133">Transmembrane helix</keyword>
<dbReference type="AlphaFoldDB" id="A0A915JG29"/>
<reference evidence="4" key="1">
    <citation type="submission" date="2022-11" db="UniProtKB">
        <authorList>
            <consortium name="WormBaseParasite"/>
        </authorList>
    </citation>
    <scope>IDENTIFICATION</scope>
</reference>
<sequence length="444" mass="50565">MLLAICVKSEDSASSKGPSLSNPPHLDYPSKPNSDTQLQPTKMPILPVRTDQKPIYNSTSPKVDEKIVWYGKMINDSRIFGCNWPTDFNVRYKFCFDQHFLKSQMSILPMNYSHIKSFGYGILNEKIMDTLLSCKEDSCDISKDIKQLETQINLWFSHIRGLVEFRQCLKDNVEGIGKLCDSDLRSQTAQVARGMGGLFLNLLDIILDSFATNDDSSSALSSGRVQNVSTCSYKLAEAIHLTSAMYVRTQFYWQNSVLCWDESKFSSNSCKPICRSFSSLLNCLEASCLSNKHLLQFSIWTWFFDPASTARIRCLPPDKKRCENDKITKLTSSEMIDLRNVSTSRKLFDMVRRKYQVLRNHIEERFHVPFYVFVLVVCSMMLVFIILTTLICLWFNGGLGSGKKTVIRYAKVLDSSSGCSAGGNKYRVDVDETRSLTRDCEDIE</sequence>
<keyword evidence="2" id="KW-0472">Membrane</keyword>
<feature type="region of interest" description="Disordered" evidence="1">
    <location>
        <begin position="9"/>
        <end position="42"/>
    </location>
</feature>
<keyword evidence="2" id="KW-0812">Transmembrane</keyword>
<dbReference type="Proteomes" id="UP000887565">
    <property type="component" value="Unplaced"/>
</dbReference>
<evidence type="ECO:0000313" key="3">
    <source>
        <dbReference type="Proteomes" id="UP000887565"/>
    </source>
</evidence>
<evidence type="ECO:0000256" key="1">
    <source>
        <dbReference type="SAM" id="MobiDB-lite"/>
    </source>
</evidence>
<organism evidence="3 4">
    <name type="scientific">Romanomermis culicivorax</name>
    <name type="common">Nematode worm</name>
    <dbReference type="NCBI Taxonomy" id="13658"/>
    <lineage>
        <taxon>Eukaryota</taxon>
        <taxon>Metazoa</taxon>
        <taxon>Ecdysozoa</taxon>
        <taxon>Nematoda</taxon>
        <taxon>Enoplea</taxon>
        <taxon>Dorylaimia</taxon>
        <taxon>Mermithida</taxon>
        <taxon>Mermithoidea</taxon>
        <taxon>Mermithidae</taxon>
        <taxon>Romanomermis</taxon>
    </lineage>
</organism>
<accession>A0A915JG29</accession>
<keyword evidence="3" id="KW-1185">Reference proteome</keyword>
<evidence type="ECO:0000256" key="2">
    <source>
        <dbReference type="SAM" id="Phobius"/>
    </source>
</evidence>
<evidence type="ECO:0000313" key="4">
    <source>
        <dbReference type="WBParaSite" id="nRc.2.0.1.t24827-RA"/>
    </source>
</evidence>
<dbReference type="WBParaSite" id="nRc.2.0.1.t24827-RA">
    <property type="protein sequence ID" value="nRc.2.0.1.t24827-RA"/>
    <property type="gene ID" value="nRc.2.0.1.g24827"/>
</dbReference>
<protein>
    <submittedName>
        <fullName evidence="4">Uncharacterized protein</fullName>
    </submittedName>
</protein>
<feature type="transmembrane region" description="Helical" evidence="2">
    <location>
        <begin position="370"/>
        <end position="395"/>
    </location>
</feature>
<name>A0A915JG29_ROMCU</name>
<dbReference type="OMA" id="MHINIIE"/>
<proteinExistence type="predicted"/>
<feature type="compositionally biased region" description="Polar residues" evidence="1">
    <location>
        <begin position="31"/>
        <end position="40"/>
    </location>
</feature>